<dbReference type="OrthoDB" id="2286375at2"/>
<dbReference type="EMBL" id="UYIG01000163">
    <property type="protein sequence ID" value="VDG29866.1"/>
    <property type="molecule type" value="Genomic_DNA"/>
</dbReference>
<dbReference type="Proteomes" id="UP000289996">
    <property type="component" value="Unassembled WGS sequence"/>
</dbReference>
<evidence type="ECO:0000256" key="1">
    <source>
        <dbReference type="SAM" id="SignalP"/>
    </source>
</evidence>
<sequence>MHKMRGILLSAGIGLLASTVPMVAGAKTTNLPKSYRGSWYGYVSSEKTGKTTTRAFAKMTLSGKKMNYGVYYTTKASLKPLTWAMSFKVPVTVTKKVNTKTKKVTYRLGSKLAEANFATLSLVKVNVNHHQVTALREKIDGVGKVYAFRQPTKSHRWDKTLDLTDLMADY</sequence>
<gene>
    <name evidence="2" type="ORF">MUDAN_MDHGFNIF_01395</name>
</gene>
<accession>A0A660EBE5</accession>
<feature type="chain" id="PRO_5025027480" evidence="1">
    <location>
        <begin position="27"/>
        <end position="170"/>
    </location>
</feature>
<evidence type="ECO:0000313" key="3">
    <source>
        <dbReference type="Proteomes" id="UP000289996"/>
    </source>
</evidence>
<feature type="signal peptide" evidence="1">
    <location>
        <begin position="1"/>
        <end position="26"/>
    </location>
</feature>
<dbReference type="RefSeq" id="WP_130847095.1">
    <property type="nucleotide sequence ID" value="NZ_UYIE01000108.1"/>
</dbReference>
<keyword evidence="1" id="KW-0732">Signal</keyword>
<reference evidence="2 3" key="1">
    <citation type="submission" date="2018-11" db="EMBL/GenBank/DDBJ databases">
        <authorList>
            <person name="Wuyts S."/>
        </authorList>
    </citation>
    <scope>NUCLEOTIDE SEQUENCE [LARGE SCALE GENOMIC DNA]</scope>
    <source>
        <strain evidence="2">Lactobacillus mudanjiangensis AMBF249</strain>
    </source>
</reference>
<name>A0A660EBE5_9LACO</name>
<organism evidence="2 3">
    <name type="scientific">Lactiplantibacillus mudanjiangensis</name>
    <dbReference type="NCBI Taxonomy" id="1296538"/>
    <lineage>
        <taxon>Bacteria</taxon>
        <taxon>Bacillati</taxon>
        <taxon>Bacillota</taxon>
        <taxon>Bacilli</taxon>
        <taxon>Lactobacillales</taxon>
        <taxon>Lactobacillaceae</taxon>
        <taxon>Lactiplantibacillus</taxon>
    </lineage>
</organism>
<protein>
    <submittedName>
        <fullName evidence="2">Uncharacterized protein</fullName>
    </submittedName>
</protein>
<proteinExistence type="predicted"/>
<evidence type="ECO:0000313" key="2">
    <source>
        <dbReference type="EMBL" id="VDG29866.1"/>
    </source>
</evidence>
<keyword evidence="3" id="KW-1185">Reference proteome</keyword>
<dbReference type="AlphaFoldDB" id="A0A660EBE5"/>